<evidence type="ECO:0000256" key="1">
    <source>
        <dbReference type="SAM" id="SignalP"/>
    </source>
</evidence>
<evidence type="ECO:0000313" key="2">
    <source>
        <dbReference type="EMBL" id="OJJ53826.1"/>
    </source>
</evidence>
<dbReference type="Proteomes" id="UP000184356">
    <property type="component" value="Unassembled WGS sequence"/>
</dbReference>
<dbReference type="VEuPathDB" id="FungiDB:ASPSYDRAFT_136651"/>
<keyword evidence="3" id="KW-1185">Reference proteome</keyword>
<organism evidence="2 3">
    <name type="scientific">Aspergillus sydowii CBS 593.65</name>
    <dbReference type="NCBI Taxonomy" id="1036612"/>
    <lineage>
        <taxon>Eukaryota</taxon>
        <taxon>Fungi</taxon>
        <taxon>Dikarya</taxon>
        <taxon>Ascomycota</taxon>
        <taxon>Pezizomycotina</taxon>
        <taxon>Eurotiomycetes</taxon>
        <taxon>Eurotiomycetidae</taxon>
        <taxon>Eurotiales</taxon>
        <taxon>Aspergillaceae</taxon>
        <taxon>Aspergillus</taxon>
        <taxon>Aspergillus subgen. Nidulantes</taxon>
    </lineage>
</organism>
<evidence type="ECO:0000313" key="3">
    <source>
        <dbReference type="Proteomes" id="UP000184356"/>
    </source>
</evidence>
<dbReference type="OrthoDB" id="4406144at2759"/>
<dbReference type="EMBL" id="KV878596">
    <property type="protein sequence ID" value="OJJ53826.1"/>
    <property type="molecule type" value="Genomic_DNA"/>
</dbReference>
<sequence length="104" mass="11298">MKLNSSILVCASSLLVTAHGASIRMCYNADFKDCIDVAAPHGQCVYVNKAYNDHVYSAKVPIGHHCDSYDVACAPGSMLIQGIDREGYRGLPEGHRVSGFKCYD</sequence>
<name>A0A1L9T315_9EURO</name>
<dbReference type="RefSeq" id="XP_040697632.1">
    <property type="nucleotide sequence ID" value="XM_040840770.1"/>
</dbReference>
<dbReference type="AlphaFoldDB" id="A0A1L9T315"/>
<protein>
    <submittedName>
        <fullName evidence="2">Uncharacterized protein</fullName>
    </submittedName>
</protein>
<accession>A0A1L9T315</accession>
<feature type="chain" id="PRO_5012883077" evidence="1">
    <location>
        <begin position="21"/>
        <end position="104"/>
    </location>
</feature>
<gene>
    <name evidence="2" type="ORF">ASPSYDRAFT_136651</name>
</gene>
<proteinExistence type="predicted"/>
<keyword evidence="1" id="KW-0732">Signal</keyword>
<feature type="signal peptide" evidence="1">
    <location>
        <begin position="1"/>
        <end position="20"/>
    </location>
</feature>
<reference evidence="3" key="1">
    <citation type="journal article" date="2017" name="Genome Biol.">
        <title>Comparative genomics reveals high biological diversity and specific adaptations in the industrially and medically important fungal genus Aspergillus.</title>
        <authorList>
            <person name="de Vries R.P."/>
            <person name="Riley R."/>
            <person name="Wiebenga A."/>
            <person name="Aguilar-Osorio G."/>
            <person name="Amillis S."/>
            <person name="Uchima C.A."/>
            <person name="Anderluh G."/>
            <person name="Asadollahi M."/>
            <person name="Askin M."/>
            <person name="Barry K."/>
            <person name="Battaglia E."/>
            <person name="Bayram O."/>
            <person name="Benocci T."/>
            <person name="Braus-Stromeyer S.A."/>
            <person name="Caldana C."/>
            <person name="Canovas D."/>
            <person name="Cerqueira G.C."/>
            <person name="Chen F."/>
            <person name="Chen W."/>
            <person name="Choi C."/>
            <person name="Clum A."/>
            <person name="Dos Santos R.A."/>
            <person name="Damasio A.R."/>
            <person name="Diallinas G."/>
            <person name="Emri T."/>
            <person name="Fekete E."/>
            <person name="Flipphi M."/>
            <person name="Freyberg S."/>
            <person name="Gallo A."/>
            <person name="Gournas C."/>
            <person name="Habgood R."/>
            <person name="Hainaut M."/>
            <person name="Harispe M.L."/>
            <person name="Henrissat B."/>
            <person name="Hilden K.S."/>
            <person name="Hope R."/>
            <person name="Hossain A."/>
            <person name="Karabika E."/>
            <person name="Karaffa L."/>
            <person name="Karanyi Z."/>
            <person name="Krasevec N."/>
            <person name="Kuo A."/>
            <person name="Kusch H."/>
            <person name="LaButti K."/>
            <person name="Lagendijk E.L."/>
            <person name="Lapidus A."/>
            <person name="Levasseur A."/>
            <person name="Lindquist E."/>
            <person name="Lipzen A."/>
            <person name="Logrieco A.F."/>
            <person name="MacCabe A."/>
            <person name="Maekelae M.R."/>
            <person name="Malavazi I."/>
            <person name="Melin P."/>
            <person name="Meyer V."/>
            <person name="Mielnichuk N."/>
            <person name="Miskei M."/>
            <person name="Molnar A.P."/>
            <person name="Mule G."/>
            <person name="Ngan C.Y."/>
            <person name="Orejas M."/>
            <person name="Orosz E."/>
            <person name="Ouedraogo J.P."/>
            <person name="Overkamp K.M."/>
            <person name="Park H.-S."/>
            <person name="Perrone G."/>
            <person name="Piumi F."/>
            <person name="Punt P.J."/>
            <person name="Ram A.F."/>
            <person name="Ramon A."/>
            <person name="Rauscher S."/>
            <person name="Record E."/>
            <person name="Riano-Pachon D.M."/>
            <person name="Robert V."/>
            <person name="Roehrig J."/>
            <person name="Ruller R."/>
            <person name="Salamov A."/>
            <person name="Salih N.S."/>
            <person name="Samson R.A."/>
            <person name="Sandor E."/>
            <person name="Sanguinetti M."/>
            <person name="Schuetze T."/>
            <person name="Sepcic K."/>
            <person name="Shelest E."/>
            <person name="Sherlock G."/>
            <person name="Sophianopoulou V."/>
            <person name="Squina F.M."/>
            <person name="Sun H."/>
            <person name="Susca A."/>
            <person name="Todd R.B."/>
            <person name="Tsang A."/>
            <person name="Unkles S.E."/>
            <person name="van de Wiele N."/>
            <person name="van Rossen-Uffink D."/>
            <person name="Oliveira J.V."/>
            <person name="Vesth T.C."/>
            <person name="Visser J."/>
            <person name="Yu J.-H."/>
            <person name="Zhou M."/>
            <person name="Andersen M.R."/>
            <person name="Archer D.B."/>
            <person name="Baker S.E."/>
            <person name="Benoit I."/>
            <person name="Brakhage A.A."/>
            <person name="Braus G.H."/>
            <person name="Fischer R."/>
            <person name="Frisvad J.C."/>
            <person name="Goldman G.H."/>
            <person name="Houbraken J."/>
            <person name="Oakley B."/>
            <person name="Pocsi I."/>
            <person name="Scazzocchio C."/>
            <person name="Seiboth B."/>
            <person name="vanKuyk P.A."/>
            <person name="Wortman J."/>
            <person name="Dyer P.S."/>
            <person name="Grigoriev I.V."/>
        </authorList>
    </citation>
    <scope>NUCLEOTIDE SEQUENCE [LARGE SCALE GENOMIC DNA]</scope>
    <source>
        <strain evidence="3">CBS 593.65</strain>
    </source>
</reference>
<dbReference type="GeneID" id="63756843"/>